<accession>T2IHY8</accession>
<evidence type="ECO:0000313" key="2">
    <source>
        <dbReference type="Proteomes" id="UP000018348"/>
    </source>
</evidence>
<organism evidence="1 2">
    <name type="scientific">Crocosphaera watsonii WH 8502</name>
    <dbReference type="NCBI Taxonomy" id="423474"/>
    <lineage>
        <taxon>Bacteria</taxon>
        <taxon>Bacillati</taxon>
        <taxon>Cyanobacteriota</taxon>
        <taxon>Cyanophyceae</taxon>
        <taxon>Oscillatoriophycideae</taxon>
        <taxon>Chroococcales</taxon>
        <taxon>Aphanothecaceae</taxon>
        <taxon>Crocosphaera</taxon>
    </lineage>
</organism>
<evidence type="ECO:0000313" key="1">
    <source>
        <dbReference type="EMBL" id="CCQ52452.1"/>
    </source>
</evidence>
<dbReference type="EMBL" id="CAQK01000663">
    <property type="protein sequence ID" value="CCQ52452.1"/>
    <property type="molecule type" value="Genomic_DNA"/>
</dbReference>
<dbReference type="AlphaFoldDB" id="T2IHY8"/>
<comment type="caution">
    <text evidence="1">The sequence shown here is derived from an EMBL/GenBank/DDBJ whole genome shotgun (WGS) entry which is preliminary data.</text>
</comment>
<gene>
    <name evidence="1" type="ORF">CWATWH8502_346</name>
</gene>
<dbReference type="Proteomes" id="UP000018348">
    <property type="component" value="Unassembled WGS sequence"/>
</dbReference>
<dbReference type="RefSeq" id="WP_021831393.1">
    <property type="nucleotide sequence ID" value="NZ_CAQK01000663.1"/>
</dbReference>
<reference evidence="1 2" key="2">
    <citation type="submission" date="2013-09" db="EMBL/GenBank/DDBJ databases">
        <title>Whole genome comparison of six Crocosphaera watsonii strains with differing phenotypes.</title>
        <authorList>
            <person name="Bench S.R."/>
            <person name="Heller P."/>
            <person name="Frank I."/>
            <person name="Arciniega M."/>
            <person name="Shilova I.N."/>
            <person name="Zehr J.P."/>
        </authorList>
    </citation>
    <scope>NUCLEOTIDE SEQUENCE [LARGE SCALE GENOMIC DNA]</scope>
    <source>
        <strain evidence="1 2">WH 8502</strain>
    </source>
</reference>
<protein>
    <submittedName>
        <fullName evidence="1">Uncharacterized protein</fullName>
    </submittedName>
</protein>
<name>T2IHY8_CROWT</name>
<proteinExistence type="predicted"/>
<reference evidence="1 2" key="1">
    <citation type="submission" date="2013-01" db="EMBL/GenBank/DDBJ databases">
        <authorList>
            <person name="Bench S."/>
        </authorList>
    </citation>
    <scope>NUCLEOTIDE SEQUENCE [LARGE SCALE GENOMIC DNA]</scope>
    <source>
        <strain evidence="1 2">WH 8502</strain>
    </source>
</reference>
<sequence length="50" mass="5831">MLDWGQTYQSVGLLNYAKEISKALEELDLETLSQLIDQFPELRNTLLNQF</sequence>